<evidence type="ECO:0000256" key="2">
    <source>
        <dbReference type="ARBA" id="ARBA00005679"/>
    </source>
</evidence>
<protein>
    <submittedName>
        <fullName evidence="7">Gamma interferon inducible lysosomal thiol reductase</fullName>
    </submittedName>
</protein>
<keyword evidence="4" id="KW-0732">Signal</keyword>
<evidence type="ECO:0000313" key="8">
    <source>
        <dbReference type="Proteomes" id="UP000799776"/>
    </source>
</evidence>
<dbReference type="PANTHER" id="PTHR13234:SF8">
    <property type="entry name" value="GAMMA-INTERFERON-INDUCIBLE LYSOSOMAL THIOL REDUCTASE"/>
    <property type="match status" value="1"/>
</dbReference>
<dbReference type="GO" id="GO:0005576">
    <property type="term" value="C:extracellular region"/>
    <property type="evidence" value="ECO:0007669"/>
    <property type="project" value="UniProtKB-SubCell"/>
</dbReference>
<evidence type="ECO:0000256" key="4">
    <source>
        <dbReference type="ARBA" id="ARBA00022729"/>
    </source>
</evidence>
<dbReference type="GO" id="GO:0016671">
    <property type="term" value="F:oxidoreductase activity, acting on a sulfur group of donors, disulfide as acceptor"/>
    <property type="evidence" value="ECO:0007669"/>
    <property type="project" value="InterPro"/>
</dbReference>
<organism evidence="7 8">
    <name type="scientific">Saccharata proteae CBS 121410</name>
    <dbReference type="NCBI Taxonomy" id="1314787"/>
    <lineage>
        <taxon>Eukaryota</taxon>
        <taxon>Fungi</taxon>
        <taxon>Dikarya</taxon>
        <taxon>Ascomycota</taxon>
        <taxon>Pezizomycotina</taxon>
        <taxon>Dothideomycetes</taxon>
        <taxon>Dothideomycetes incertae sedis</taxon>
        <taxon>Botryosphaeriales</taxon>
        <taxon>Saccharataceae</taxon>
        <taxon>Saccharata</taxon>
    </lineage>
</organism>
<reference evidence="7" key="1">
    <citation type="journal article" date="2020" name="Stud. Mycol.">
        <title>101 Dothideomycetes genomes: a test case for predicting lifestyles and emergence of pathogens.</title>
        <authorList>
            <person name="Haridas S."/>
            <person name="Albert R."/>
            <person name="Binder M."/>
            <person name="Bloem J."/>
            <person name="Labutti K."/>
            <person name="Salamov A."/>
            <person name="Andreopoulos B."/>
            <person name="Baker S."/>
            <person name="Barry K."/>
            <person name="Bills G."/>
            <person name="Bluhm B."/>
            <person name="Cannon C."/>
            <person name="Castanera R."/>
            <person name="Culley D."/>
            <person name="Daum C."/>
            <person name="Ezra D."/>
            <person name="Gonzalez J."/>
            <person name="Henrissat B."/>
            <person name="Kuo A."/>
            <person name="Liang C."/>
            <person name="Lipzen A."/>
            <person name="Lutzoni F."/>
            <person name="Magnuson J."/>
            <person name="Mondo S."/>
            <person name="Nolan M."/>
            <person name="Ohm R."/>
            <person name="Pangilinan J."/>
            <person name="Park H.-J."/>
            <person name="Ramirez L."/>
            <person name="Alfaro M."/>
            <person name="Sun H."/>
            <person name="Tritt A."/>
            <person name="Yoshinaga Y."/>
            <person name="Zwiers L.-H."/>
            <person name="Turgeon B."/>
            <person name="Goodwin S."/>
            <person name="Spatafora J."/>
            <person name="Crous P."/>
            <person name="Grigoriev I."/>
        </authorList>
    </citation>
    <scope>NUCLEOTIDE SEQUENCE</scope>
    <source>
        <strain evidence="7">CBS 121410</strain>
    </source>
</reference>
<keyword evidence="3" id="KW-0964">Secreted</keyword>
<comment type="similarity">
    <text evidence="2">Belongs to the GILT family.</text>
</comment>
<keyword evidence="8" id="KW-1185">Reference proteome</keyword>
<dbReference type="Pfam" id="PF03227">
    <property type="entry name" value="GILT"/>
    <property type="match status" value="1"/>
</dbReference>
<evidence type="ECO:0000256" key="6">
    <source>
        <dbReference type="SAM" id="MobiDB-lite"/>
    </source>
</evidence>
<name>A0A9P4HNH1_9PEZI</name>
<accession>A0A9P4HNH1</accession>
<dbReference type="OrthoDB" id="958254at2759"/>
<dbReference type="PANTHER" id="PTHR13234">
    <property type="entry name" value="GAMMA-INTERFERON INDUCIBLE LYSOSOMAL THIOL REDUCTASE GILT"/>
    <property type="match status" value="1"/>
</dbReference>
<gene>
    <name evidence="7" type="ORF">K490DRAFT_51467</name>
</gene>
<sequence length="267" mass="29662">MSEKQELPYSAHPDEEVRGRRAGPSPLLQFLRLAGCAALIFTIYRLVLPQLYRWEPSQPAQNAVLDSISEDYVIVDEANKVPLEAHIMSKCPDALVCLQSLILPTMANISSEIDFTLSYIGTPTDNDDGVSCKHGQTECLGNMLELCAADLYPDPKIYLGFTMCMTKHYADIPDRELVSDCALEHGIDFARLNDCVSRDDGAYALDLLRSSFERSANVGATKSCTVRLDGKVRCIRDGGEWKECDEGSSPEELIRDVDALYNDLNEE</sequence>
<keyword evidence="5" id="KW-0325">Glycoprotein</keyword>
<feature type="region of interest" description="Disordered" evidence="6">
    <location>
        <begin position="1"/>
        <end position="20"/>
    </location>
</feature>
<evidence type="ECO:0000313" key="7">
    <source>
        <dbReference type="EMBL" id="KAF2083516.1"/>
    </source>
</evidence>
<evidence type="ECO:0000256" key="1">
    <source>
        <dbReference type="ARBA" id="ARBA00004613"/>
    </source>
</evidence>
<evidence type="ECO:0000256" key="3">
    <source>
        <dbReference type="ARBA" id="ARBA00022525"/>
    </source>
</evidence>
<dbReference type="InterPro" id="IPR004911">
    <property type="entry name" value="Interferon-induced_GILT"/>
</dbReference>
<comment type="subcellular location">
    <subcellularLocation>
        <location evidence="1">Secreted</location>
    </subcellularLocation>
</comment>
<dbReference type="EMBL" id="ML978775">
    <property type="protein sequence ID" value="KAF2083516.1"/>
    <property type="molecule type" value="Genomic_DNA"/>
</dbReference>
<comment type="caution">
    <text evidence="7">The sequence shown here is derived from an EMBL/GenBank/DDBJ whole genome shotgun (WGS) entry which is preliminary data.</text>
</comment>
<dbReference type="Proteomes" id="UP000799776">
    <property type="component" value="Unassembled WGS sequence"/>
</dbReference>
<evidence type="ECO:0000256" key="5">
    <source>
        <dbReference type="ARBA" id="ARBA00023180"/>
    </source>
</evidence>
<feature type="compositionally biased region" description="Basic and acidic residues" evidence="6">
    <location>
        <begin position="1"/>
        <end position="19"/>
    </location>
</feature>
<dbReference type="AlphaFoldDB" id="A0A9P4HNH1"/>
<proteinExistence type="inferred from homology"/>